<dbReference type="Proteomes" id="UP001162011">
    <property type="component" value="Segment"/>
</dbReference>
<organism evidence="9 10">
    <name type="scientific">Camellia ringspot associated virus 4</name>
    <dbReference type="NCBI Taxonomy" id="2791164"/>
    <lineage>
        <taxon>Viruses</taxon>
        <taxon>Riboviria</taxon>
        <taxon>Orthornavirae</taxon>
        <taxon>Kitrinoviricota</taxon>
        <taxon>Alsuviricetes</taxon>
        <taxon>Tymovirales</taxon>
        <taxon>Betaflexiviridae</taxon>
        <taxon>Quinvirinae</taxon>
        <taxon>Foveavirus</taxon>
        <taxon>Foveavirus tetracamelliae</taxon>
    </lineage>
</organism>
<dbReference type="GO" id="GO:0019029">
    <property type="term" value="C:helical viral capsid"/>
    <property type="evidence" value="ECO:0007669"/>
    <property type="project" value="UniProtKB-KW"/>
</dbReference>
<feature type="region of interest" description="Disordered" evidence="7">
    <location>
        <begin position="319"/>
        <end position="346"/>
    </location>
</feature>
<dbReference type="GeneID" id="80541649"/>
<protein>
    <recommendedName>
        <fullName evidence="2">Capsid protein</fullName>
    </recommendedName>
    <alternativeName>
        <fullName evidence="6">Coat protein</fullName>
    </alternativeName>
</protein>
<feature type="compositionally biased region" description="Polar residues" evidence="7">
    <location>
        <begin position="1"/>
        <end position="10"/>
    </location>
</feature>
<evidence type="ECO:0000256" key="6">
    <source>
        <dbReference type="ARBA" id="ARBA00031336"/>
    </source>
</evidence>
<feature type="domain" description="Potexviruses and carlaviruses coat protein" evidence="8">
    <location>
        <begin position="268"/>
        <end position="283"/>
    </location>
</feature>
<keyword evidence="5" id="KW-0946">Virion</keyword>
<accession>A0A7S9TQG8</accession>
<keyword evidence="10" id="KW-1185">Reference proteome</keyword>
<dbReference type="RefSeq" id="YP_010802848.1">
    <property type="nucleotide sequence ID" value="NC_077056.1"/>
</dbReference>
<sequence>MSSRSPSPVRTTDDPAVDPAKSGKGVTQDPVQQQKVEDPKPSVQEKPATGDYKTNLGPQKVSDVLQDALKESLMDKYNVSTSGSKTPPTDQEKGKKHFEEPKDPYGDAARQAAAERLRRALESGSVENQRADQAATFDPSDVFKMPSNSDLKSFKREKIVTDIATPDEISEIAREFVSEGVPRDKLSYAMWDIARYCADVGSSEYTTFRGASADSGGVERVTLGAIIRRVCTLRQFCSYFAAIIWNMMVLNNDPPANWQKKGYTESTKFAAFDFFSAVTNSAALQPKNGLAKKVEQEEIIANQTQKEVSLHRVASRQNKNASNYVEVTGGRSGPKPTLHIREISES</sequence>
<comment type="subcellular location">
    <subcellularLocation>
        <location evidence="1">Virion</location>
    </subcellularLocation>
</comment>
<evidence type="ECO:0000256" key="4">
    <source>
        <dbReference type="ARBA" id="ARBA00022561"/>
    </source>
</evidence>
<evidence type="ECO:0000256" key="1">
    <source>
        <dbReference type="ARBA" id="ARBA00004328"/>
    </source>
</evidence>
<reference evidence="9" key="1">
    <citation type="submission" date="2020-02" db="EMBL/GenBank/DDBJ databases">
        <title>Molecular characterization and detection of a new virus that is most closely related to members of the genus Foveavirus of the family Betaflexiviridae in camellia.</title>
        <authorList>
            <person name="Zheng L."/>
            <person name="Chen M."/>
            <person name="Li R."/>
        </authorList>
    </citation>
    <scope>NUCLEOTIDE SEQUENCE</scope>
    <source>
        <strain evidence="9">Adolphe Audusson</strain>
    </source>
</reference>
<dbReference type="PROSITE" id="PS00418">
    <property type="entry name" value="POTEX_CARLAVIRUS_COAT"/>
    <property type="match status" value="1"/>
</dbReference>
<dbReference type="EMBL" id="MT028514">
    <property type="protein sequence ID" value="QPI34842.1"/>
    <property type="molecule type" value="Genomic_RNA"/>
</dbReference>
<feature type="compositionally biased region" description="Basic and acidic residues" evidence="7">
    <location>
        <begin position="90"/>
        <end position="105"/>
    </location>
</feature>
<dbReference type="GO" id="GO:0005198">
    <property type="term" value="F:structural molecule activity"/>
    <property type="evidence" value="ECO:0007669"/>
    <property type="project" value="InterPro"/>
</dbReference>
<name>A0A7S9TQG8_9VIRU</name>
<evidence type="ECO:0000259" key="8">
    <source>
        <dbReference type="PROSITE" id="PS00418"/>
    </source>
</evidence>
<evidence type="ECO:0000256" key="7">
    <source>
        <dbReference type="SAM" id="MobiDB-lite"/>
    </source>
</evidence>
<evidence type="ECO:0000313" key="9">
    <source>
        <dbReference type="EMBL" id="QPI34842.1"/>
    </source>
</evidence>
<evidence type="ECO:0000256" key="3">
    <source>
        <dbReference type="ARBA" id="ARBA00022497"/>
    </source>
</evidence>
<keyword evidence="4 9" id="KW-0167">Capsid protein</keyword>
<evidence type="ECO:0000256" key="2">
    <source>
        <dbReference type="ARBA" id="ARBA00018091"/>
    </source>
</evidence>
<evidence type="ECO:0000313" key="10">
    <source>
        <dbReference type="Proteomes" id="UP001162011"/>
    </source>
</evidence>
<dbReference type="PRINTS" id="PR00232">
    <property type="entry name" value="POTXCARLCOAT"/>
</dbReference>
<keyword evidence="3" id="KW-1139">Helical capsid protein</keyword>
<feature type="compositionally biased region" description="Polar residues" evidence="7">
    <location>
        <begin position="78"/>
        <end position="89"/>
    </location>
</feature>
<feature type="region of interest" description="Disordered" evidence="7">
    <location>
        <begin position="1"/>
        <end position="113"/>
    </location>
</feature>
<proteinExistence type="predicted"/>
<evidence type="ECO:0000256" key="5">
    <source>
        <dbReference type="ARBA" id="ARBA00022844"/>
    </source>
</evidence>
<dbReference type="KEGG" id="vg:80541649"/>
<dbReference type="InterPro" id="IPR000052">
    <property type="entry name" value="Pltvir_coat"/>
</dbReference>
<dbReference type="Pfam" id="PF00286">
    <property type="entry name" value="Flexi_CP"/>
    <property type="match status" value="1"/>
</dbReference>